<dbReference type="AlphaFoldDB" id="T1GVQ0"/>
<proteinExistence type="predicted"/>
<evidence type="ECO:0000256" key="1">
    <source>
        <dbReference type="SAM" id="MobiDB-lite"/>
    </source>
</evidence>
<feature type="compositionally biased region" description="Basic and acidic residues" evidence="1">
    <location>
        <begin position="106"/>
        <end position="116"/>
    </location>
</feature>
<feature type="compositionally biased region" description="Polar residues" evidence="1">
    <location>
        <begin position="117"/>
        <end position="127"/>
    </location>
</feature>
<sequence length="127" mass="14827">PRGKPFDPKTYYNPNYSSERRTFTSEGASGRRGYGSVGRNADEERSYYEPYRPASQTYDDQLRWKPCYCVSSSQDRRRRSGGDTVKATSSVIQVVDDKLDGPFKRSQRRFREEKSNLSRSWFKKTTI</sequence>
<evidence type="ECO:0000313" key="2">
    <source>
        <dbReference type="EnsemblMetazoa" id="MESCA007864-PA"/>
    </source>
</evidence>
<dbReference type="EMBL" id="CAQQ02153992">
    <property type="status" value="NOT_ANNOTATED_CDS"/>
    <property type="molecule type" value="Genomic_DNA"/>
</dbReference>
<reference evidence="3" key="1">
    <citation type="submission" date="2013-02" db="EMBL/GenBank/DDBJ databases">
        <authorList>
            <person name="Hughes D."/>
        </authorList>
    </citation>
    <scope>NUCLEOTIDE SEQUENCE</scope>
    <source>
        <strain>Durham</strain>
        <strain evidence="3">NC isolate 2 -- Noor lab</strain>
    </source>
</reference>
<feature type="region of interest" description="Disordered" evidence="1">
    <location>
        <begin position="106"/>
        <end position="127"/>
    </location>
</feature>
<dbReference type="EMBL" id="CAQQ02153991">
    <property type="status" value="NOT_ANNOTATED_CDS"/>
    <property type="molecule type" value="Genomic_DNA"/>
</dbReference>
<accession>T1GVQ0</accession>
<dbReference type="EnsemblMetazoa" id="MESCA007864-RA">
    <property type="protein sequence ID" value="MESCA007864-PA"/>
    <property type="gene ID" value="MESCA007864"/>
</dbReference>
<organism evidence="2 3">
    <name type="scientific">Megaselia scalaris</name>
    <name type="common">Humpbacked fly</name>
    <name type="synonym">Phora scalaris</name>
    <dbReference type="NCBI Taxonomy" id="36166"/>
    <lineage>
        <taxon>Eukaryota</taxon>
        <taxon>Metazoa</taxon>
        <taxon>Ecdysozoa</taxon>
        <taxon>Arthropoda</taxon>
        <taxon>Hexapoda</taxon>
        <taxon>Insecta</taxon>
        <taxon>Pterygota</taxon>
        <taxon>Neoptera</taxon>
        <taxon>Endopterygota</taxon>
        <taxon>Diptera</taxon>
        <taxon>Brachycera</taxon>
        <taxon>Muscomorpha</taxon>
        <taxon>Platypezoidea</taxon>
        <taxon>Phoridae</taxon>
        <taxon>Megaseliini</taxon>
        <taxon>Megaselia</taxon>
    </lineage>
</organism>
<dbReference type="Proteomes" id="UP000015102">
    <property type="component" value="Unassembled WGS sequence"/>
</dbReference>
<dbReference type="HOGENOM" id="CLU_1976056_0_0_1"/>
<protein>
    <submittedName>
        <fullName evidence="2">Uncharacterized protein</fullName>
    </submittedName>
</protein>
<reference evidence="2" key="2">
    <citation type="submission" date="2015-06" db="UniProtKB">
        <authorList>
            <consortium name="EnsemblMetazoa"/>
        </authorList>
    </citation>
    <scope>IDENTIFICATION</scope>
</reference>
<feature type="region of interest" description="Disordered" evidence="1">
    <location>
        <begin position="1"/>
        <end position="42"/>
    </location>
</feature>
<name>T1GVQ0_MEGSC</name>
<keyword evidence="3" id="KW-1185">Reference proteome</keyword>
<evidence type="ECO:0000313" key="3">
    <source>
        <dbReference type="Proteomes" id="UP000015102"/>
    </source>
</evidence>